<evidence type="ECO:0000313" key="1">
    <source>
        <dbReference type="EMBL" id="KAK9426651.1"/>
    </source>
</evidence>
<keyword evidence="1" id="KW-0223">Dioxygenase</keyword>
<dbReference type="SUPFAM" id="SSF53213">
    <property type="entry name" value="LigB-like"/>
    <property type="match status" value="1"/>
</dbReference>
<dbReference type="Gene3D" id="3.40.830.10">
    <property type="entry name" value="LigB-like"/>
    <property type="match status" value="1"/>
</dbReference>
<reference evidence="1 2" key="1">
    <citation type="journal article" date="2024" name="J. Plant Pathol.">
        <title>Sequence and assembly of the genome of Seiridium unicorne, isolate CBS 538.82, causal agent of cypress canker disease.</title>
        <authorList>
            <person name="Scali E."/>
            <person name="Rocca G.D."/>
            <person name="Danti R."/>
            <person name="Garbelotto M."/>
            <person name="Barberini S."/>
            <person name="Baroncelli R."/>
            <person name="Emiliani G."/>
        </authorList>
    </citation>
    <scope>NUCLEOTIDE SEQUENCE [LARGE SCALE GENOMIC DNA]</scope>
    <source>
        <strain evidence="1 2">BM-138-508</strain>
    </source>
</reference>
<dbReference type="GO" id="GO:0051213">
    <property type="term" value="F:dioxygenase activity"/>
    <property type="evidence" value="ECO:0007669"/>
    <property type="project" value="UniProtKB-KW"/>
</dbReference>
<keyword evidence="2" id="KW-1185">Reference proteome</keyword>
<keyword evidence="1" id="KW-0560">Oxidoreductase</keyword>
<dbReference type="EMBL" id="JARVKF010000001">
    <property type="protein sequence ID" value="KAK9426651.1"/>
    <property type="molecule type" value="Genomic_DNA"/>
</dbReference>
<sequence>MTSTLVREENPMNMAVEGAVESMAPVHMFSHGSPMMLGEEHASADYWEECGKQALANGIEHVVMMGGHWSTSIPSAVLISANPQPVKSPMPFVHSTKYSNYELRPDLDFLPTITAHLEAAGIRALADPKFDWIHDTYLVLIRPIECDLSRARGVAAFT</sequence>
<gene>
    <name evidence="1" type="ORF">SUNI508_00178</name>
</gene>
<comment type="caution">
    <text evidence="1">The sequence shown here is derived from an EMBL/GenBank/DDBJ whole genome shotgun (WGS) entry which is preliminary data.</text>
</comment>
<evidence type="ECO:0000313" key="2">
    <source>
        <dbReference type="Proteomes" id="UP001408356"/>
    </source>
</evidence>
<name>A0ABR2VIP6_9PEZI</name>
<dbReference type="Proteomes" id="UP001408356">
    <property type="component" value="Unassembled WGS sequence"/>
</dbReference>
<accession>A0ABR2VIP6</accession>
<organism evidence="1 2">
    <name type="scientific">Seiridium unicorne</name>
    <dbReference type="NCBI Taxonomy" id="138068"/>
    <lineage>
        <taxon>Eukaryota</taxon>
        <taxon>Fungi</taxon>
        <taxon>Dikarya</taxon>
        <taxon>Ascomycota</taxon>
        <taxon>Pezizomycotina</taxon>
        <taxon>Sordariomycetes</taxon>
        <taxon>Xylariomycetidae</taxon>
        <taxon>Amphisphaeriales</taxon>
        <taxon>Sporocadaceae</taxon>
        <taxon>Seiridium</taxon>
    </lineage>
</organism>
<proteinExistence type="predicted"/>
<protein>
    <submittedName>
        <fullName evidence="1">Extradiol ring-cleavage dioxygenase, class III enzyme, subunit B</fullName>
    </submittedName>
</protein>